<name>A0A8T0T604_PANVG</name>
<evidence type="ECO:0000313" key="2">
    <source>
        <dbReference type="Proteomes" id="UP000823388"/>
    </source>
</evidence>
<dbReference type="Proteomes" id="UP000823388">
    <property type="component" value="Chromosome 4N"/>
</dbReference>
<accession>A0A8T0T604</accession>
<protein>
    <submittedName>
        <fullName evidence="1">Uncharacterized protein</fullName>
    </submittedName>
</protein>
<reference evidence="1" key="1">
    <citation type="submission" date="2020-05" db="EMBL/GenBank/DDBJ databases">
        <title>WGS assembly of Panicum virgatum.</title>
        <authorList>
            <person name="Lovell J.T."/>
            <person name="Jenkins J."/>
            <person name="Shu S."/>
            <person name="Juenger T.E."/>
            <person name="Schmutz J."/>
        </authorList>
    </citation>
    <scope>NUCLEOTIDE SEQUENCE</scope>
    <source>
        <strain evidence="1">AP13</strain>
    </source>
</reference>
<dbReference type="EMBL" id="CM029044">
    <property type="protein sequence ID" value="KAG2606460.1"/>
    <property type="molecule type" value="Genomic_DNA"/>
</dbReference>
<sequence length="91" mass="9836">MSRCFDPLTIPFSLLSFSVRTQEDVLHQGHPGSQPGAQVHVGGEDRVISGTVLSIELVPVGNSASSYIDFKEGLYSRCSFILSILSTMASY</sequence>
<organism evidence="1 2">
    <name type="scientific">Panicum virgatum</name>
    <name type="common">Blackwell switchgrass</name>
    <dbReference type="NCBI Taxonomy" id="38727"/>
    <lineage>
        <taxon>Eukaryota</taxon>
        <taxon>Viridiplantae</taxon>
        <taxon>Streptophyta</taxon>
        <taxon>Embryophyta</taxon>
        <taxon>Tracheophyta</taxon>
        <taxon>Spermatophyta</taxon>
        <taxon>Magnoliopsida</taxon>
        <taxon>Liliopsida</taxon>
        <taxon>Poales</taxon>
        <taxon>Poaceae</taxon>
        <taxon>PACMAD clade</taxon>
        <taxon>Panicoideae</taxon>
        <taxon>Panicodae</taxon>
        <taxon>Paniceae</taxon>
        <taxon>Panicinae</taxon>
        <taxon>Panicum</taxon>
        <taxon>Panicum sect. Hiantes</taxon>
    </lineage>
</organism>
<proteinExistence type="predicted"/>
<keyword evidence="2" id="KW-1185">Reference proteome</keyword>
<evidence type="ECO:0000313" key="1">
    <source>
        <dbReference type="EMBL" id="KAG2606460.1"/>
    </source>
</evidence>
<comment type="caution">
    <text evidence="1">The sequence shown here is derived from an EMBL/GenBank/DDBJ whole genome shotgun (WGS) entry which is preliminary data.</text>
</comment>
<gene>
    <name evidence="1" type="ORF">PVAP13_4NG195722</name>
</gene>
<dbReference type="AlphaFoldDB" id="A0A8T0T604"/>